<evidence type="ECO:0000313" key="3">
    <source>
        <dbReference type="Proteomes" id="UP000027222"/>
    </source>
</evidence>
<dbReference type="HOGENOM" id="CLU_692704_0_0_1"/>
<dbReference type="AlphaFoldDB" id="A0A067U1G9"/>
<evidence type="ECO:0000313" key="2">
    <source>
        <dbReference type="EMBL" id="KDR86129.1"/>
    </source>
</evidence>
<dbReference type="Proteomes" id="UP000027222">
    <property type="component" value="Unassembled WGS sequence"/>
</dbReference>
<feature type="region of interest" description="Disordered" evidence="1">
    <location>
        <begin position="67"/>
        <end position="90"/>
    </location>
</feature>
<feature type="compositionally biased region" description="Basic and acidic residues" evidence="1">
    <location>
        <begin position="74"/>
        <end position="83"/>
    </location>
</feature>
<gene>
    <name evidence="2" type="ORF">GALMADRAFT_132717</name>
</gene>
<protein>
    <submittedName>
        <fullName evidence="2">Uncharacterized protein</fullName>
    </submittedName>
</protein>
<accession>A0A067U1G9</accession>
<evidence type="ECO:0000256" key="1">
    <source>
        <dbReference type="SAM" id="MobiDB-lite"/>
    </source>
</evidence>
<organism evidence="2 3">
    <name type="scientific">Galerina marginata (strain CBS 339.88)</name>
    <dbReference type="NCBI Taxonomy" id="685588"/>
    <lineage>
        <taxon>Eukaryota</taxon>
        <taxon>Fungi</taxon>
        <taxon>Dikarya</taxon>
        <taxon>Basidiomycota</taxon>
        <taxon>Agaricomycotina</taxon>
        <taxon>Agaricomycetes</taxon>
        <taxon>Agaricomycetidae</taxon>
        <taxon>Agaricales</taxon>
        <taxon>Agaricineae</taxon>
        <taxon>Strophariaceae</taxon>
        <taxon>Galerina</taxon>
    </lineage>
</organism>
<name>A0A067U1G9_GALM3</name>
<sequence length="398" mass="43147">MTPHDGSSKLGSWTSKLYKTIRPAPHPLMVEFSNSLSRFRHSPGQIWRHALSSSVYRDLKESPGGFGAGVVSSSERRSGESKSRSSSRGPPIAAVRAYTWRRFVRVEHFGLSGLLFYEIGLPSTRLGVVESMERGDDDIEKLLTLESVFGDPNDPADPGMDVDDLLDAVHAKLVYFPAYACTSFLMGQAVLASFRDRPMLQPWPDREGFSVLSPEISDDVFSTSCPGPVSLVPAKALLSTQEDAAEFDGECSSLSSCSSGSGDVGIADVFSLDQNDPHVSLCVRSSNLSQPIRPPTPKLSDHESDEKEDEDANTTSSTIDSMGPLTPPRSRPVELDARLFLSSGMMCKPAPPPVFVSVGTFCLSVYDDLASFLDLSASELEDDSFGWADMNGESDDDL</sequence>
<proteinExistence type="predicted"/>
<feature type="region of interest" description="Disordered" evidence="1">
    <location>
        <begin position="284"/>
        <end position="331"/>
    </location>
</feature>
<keyword evidence="3" id="KW-1185">Reference proteome</keyword>
<reference evidence="3" key="1">
    <citation type="journal article" date="2014" name="Proc. Natl. Acad. Sci. U.S.A.">
        <title>Extensive sampling of basidiomycete genomes demonstrates inadequacy of the white-rot/brown-rot paradigm for wood decay fungi.</title>
        <authorList>
            <person name="Riley R."/>
            <person name="Salamov A.A."/>
            <person name="Brown D.W."/>
            <person name="Nagy L.G."/>
            <person name="Floudas D."/>
            <person name="Held B.W."/>
            <person name="Levasseur A."/>
            <person name="Lombard V."/>
            <person name="Morin E."/>
            <person name="Otillar R."/>
            <person name="Lindquist E.A."/>
            <person name="Sun H."/>
            <person name="LaButti K.M."/>
            <person name="Schmutz J."/>
            <person name="Jabbour D."/>
            <person name="Luo H."/>
            <person name="Baker S.E."/>
            <person name="Pisabarro A.G."/>
            <person name="Walton J.D."/>
            <person name="Blanchette R.A."/>
            <person name="Henrissat B."/>
            <person name="Martin F."/>
            <person name="Cullen D."/>
            <person name="Hibbett D.S."/>
            <person name="Grigoriev I.V."/>
        </authorList>
    </citation>
    <scope>NUCLEOTIDE SEQUENCE [LARGE SCALE GENOMIC DNA]</scope>
    <source>
        <strain evidence="3">CBS 339.88</strain>
    </source>
</reference>
<dbReference type="EMBL" id="KL142367">
    <property type="protein sequence ID" value="KDR86129.1"/>
    <property type="molecule type" value="Genomic_DNA"/>
</dbReference>
<dbReference type="OrthoDB" id="3227568at2759"/>